<dbReference type="KEGG" id="slp:Slip_1936"/>
<proteinExistence type="predicted"/>
<gene>
    <name evidence="1" type="ordered locus">Slip_1936</name>
</gene>
<keyword evidence="2" id="KW-1185">Reference proteome</keyword>
<name>D7CPR0_SYNLT</name>
<reference evidence="2" key="1">
    <citation type="journal article" date="2010" name="Stand. Genomic Sci.">
        <title>Complete genome sequence of Syntrophothermus lipocalidus type strain (TGB-C1T).</title>
        <authorList>
            <consortium name="US DOE Joint Genome Institute (JGI-PGF)"/>
            <person name="Djao O."/>
            <person name="Zhang X."/>
            <person name="Lucas S."/>
            <person name="Lapidus A."/>
            <person name="Glavina Del Rio T."/>
            <person name="Nolan M."/>
            <person name="Tice H."/>
            <person name="Cheng J."/>
            <person name="Han C."/>
            <person name="Tapia R."/>
            <person name="Goodwin L."/>
            <person name="Pitluck S."/>
            <person name="Liolios K."/>
            <person name="Ivanova N."/>
            <person name="Mavromatis K."/>
            <person name="Mikhailova N."/>
            <person name="Ovchinnikova G."/>
            <person name="Pati A."/>
            <person name="Brambilla E."/>
            <person name="Chen A."/>
            <person name="Palaniappan K."/>
            <person name="Land M."/>
            <person name="Hauser L."/>
            <person name="Chang Y."/>
            <person name="Jeffries C."/>
            <person name="Rohde M."/>
            <person name="Sikorski J."/>
            <person name="Spring S."/>
            <person name="Goker M."/>
            <person name="Detter J."/>
            <person name="Woyke T."/>
            <person name="Bristow J."/>
            <person name="Eisen J."/>
            <person name="Markowitz V."/>
            <person name="Hugenholtz P."/>
            <person name="Kyrpides N."/>
            <person name="Klenk H."/>
        </authorList>
    </citation>
    <scope>NUCLEOTIDE SEQUENCE [LARGE SCALE GENOMIC DNA]</scope>
    <source>
        <strain evidence="2">DSM 12680 / TGB-C1</strain>
    </source>
</reference>
<dbReference type="STRING" id="643648.Slip_1936"/>
<organism evidence="1 2">
    <name type="scientific">Syntrophothermus lipocalidus (strain DSM 12680 / TGB-C1)</name>
    <dbReference type="NCBI Taxonomy" id="643648"/>
    <lineage>
        <taxon>Bacteria</taxon>
        <taxon>Bacillati</taxon>
        <taxon>Bacillota</taxon>
        <taxon>Clostridia</taxon>
        <taxon>Eubacteriales</taxon>
        <taxon>Syntrophomonadaceae</taxon>
        <taxon>Syntrophothermus</taxon>
    </lineage>
</organism>
<dbReference type="EMBL" id="CP002048">
    <property type="protein sequence ID" value="ADI02688.1"/>
    <property type="molecule type" value="Genomic_DNA"/>
</dbReference>
<dbReference type="AlphaFoldDB" id="D7CPR0"/>
<evidence type="ECO:0000313" key="2">
    <source>
        <dbReference type="Proteomes" id="UP000000378"/>
    </source>
</evidence>
<dbReference type="eggNOG" id="ENOG50341PI">
    <property type="taxonomic scope" value="Bacteria"/>
</dbReference>
<dbReference type="Proteomes" id="UP000000378">
    <property type="component" value="Chromosome"/>
</dbReference>
<evidence type="ECO:0000313" key="1">
    <source>
        <dbReference type="EMBL" id="ADI02688.1"/>
    </source>
</evidence>
<dbReference type="HOGENOM" id="CLU_2572657_0_0_9"/>
<protein>
    <submittedName>
        <fullName evidence="1">AraC family transcriptional regulator</fullName>
    </submittedName>
</protein>
<dbReference type="RefSeq" id="WP_013176090.1">
    <property type="nucleotide sequence ID" value="NC_014220.1"/>
</dbReference>
<reference evidence="1 2" key="2">
    <citation type="journal article" date="2010" name="Stand. Genomic Sci.">
        <title>Complete genome sequence of Syntrophothermus lipocalidus type strain (TGB-C1).</title>
        <authorList>
            <person name="Djao O.D."/>
            <person name="Zhang X."/>
            <person name="Lucas S."/>
            <person name="Lapidus A."/>
            <person name="Del Rio T.G."/>
            <person name="Nolan M."/>
            <person name="Tice H."/>
            <person name="Cheng J.F."/>
            <person name="Han C."/>
            <person name="Tapia R."/>
            <person name="Goodwin L."/>
            <person name="Pitluck S."/>
            <person name="Liolios K."/>
            <person name="Ivanova N."/>
            <person name="Mavromatis K."/>
            <person name="Mikhailova N."/>
            <person name="Ovchinnikova G."/>
            <person name="Pati A."/>
            <person name="Brambilla E."/>
            <person name="Chen A."/>
            <person name="Palaniappan K."/>
            <person name="Land M."/>
            <person name="Hauser L."/>
            <person name="Chang Y.J."/>
            <person name="Jeffries C.D."/>
            <person name="Rohde M."/>
            <person name="Sikorski J."/>
            <person name="Spring S."/>
            <person name="Goker M."/>
            <person name="Detter J.C."/>
            <person name="Woyke T."/>
            <person name="Bristow J."/>
            <person name="Eisen J.A."/>
            <person name="Markowitz V."/>
            <person name="Hugenholtz P."/>
            <person name="Kyrpides N.C."/>
            <person name="Klenk H.P."/>
        </authorList>
    </citation>
    <scope>NUCLEOTIDE SEQUENCE [LARGE SCALE GENOMIC DNA]</scope>
    <source>
        <strain evidence="2">DSM 12680 / TGB-C1</strain>
    </source>
</reference>
<dbReference type="OrthoDB" id="2104470at2"/>
<sequence>MTKRETLKRVRDIIRCLEHQQTLPTDTCSVVAAKKLEMLVKEAPASLVYDLSCIHSQLLNSGDDVGTVLNRLKRLLYSEGR</sequence>
<accession>D7CPR0</accession>